<accession>A0A840DY32</accession>
<keyword evidence="2" id="KW-0201">Cytochrome c-type biogenesis</keyword>
<comment type="caution">
    <text evidence="5">The sequence shown here is derived from an EMBL/GenBank/DDBJ whole genome shotgun (WGS) entry which is preliminary data.</text>
</comment>
<evidence type="ECO:0000259" key="4">
    <source>
        <dbReference type="Pfam" id="PF01578"/>
    </source>
</evidence>
<dbReference type="PANTHER" id="PTHR43653:SF1">
    <property type="entry name" value="CYTOCHROME C-TYPE BIOGENESIS PROTEIN CCMF"/>
    <property type="match status" value="1"/>
</dbReference>
<dbReference type="GO" id="GO:0017004">
    <property type="term" value="P:cytochrome complex assembly"/>
    <property type="evidence" value="ECO:0007669"/>
    <property type="project" value="UniProtKB-KW"/>
</dbReference>
<proteinExistence type="inferred from homology"/>
<feature type="transmembrane region" description="Helical" evidence="3">
    <location>
        <begin position="438"/>
        <end position="458"/>
    </location>
</feature>
<feature type="transmembrane region" description="Helical" evidence="3">
    <location>
        <begin position="15"/>
        <end position="38"/>
    </location>
</feature>
<protein>
    <submittedName>
        <fullName evidence="5">Cytochrome c-type biogenesis protein CcmF</fullName>
    </submittedName>
</protein>
<evidence type="ECO:0000256" key="2">
    <source>
        <dbReference type="ARBA" id="ARBA00022748"/>
    </source>
</evidence>
<feature type="transmembrane region" description="Helical" evidence="3">
    <location>
        <begin position="349"/>
        <end position="368"/>
    </location>
</feature>
<dbReference type="InterPro" id="IPR003567">
    <property type="entry name" value="Cyt_c_biogenesis"/>
</dbReference>
<evidence type="ECO:0000313" key="5">
    <source>
        <dbReference type="EMBL" id="MBB4077891.1"/>
    </source>
</evidence>
<feature type="transmembrane region" description="Helical" evidence="3">
    <location>
        <begin position="470"/>
        <end position="492"/>
    </location>
</feature>
<feature type="transmembrane region" description="Helical" evidence="3">
    <location>
        <begin position="59"/>
        <end position="78"/>
    </location>
</feature>
<feature type="transmembrane region" description="Helical" evidence="3">
    <location>
        <begin position="246"/>
        <end position="266"/>
    </location>
</feature>
<dbReference type="Pfam" id="PF01578">
    <property type="entry name" value="Cytochrom_C_asm"/>
    <property type="match status" value="1"/>
</dbReference>
<gene>
    <name evidence="5" type="ORF">GGR28_000492</name>
</gene>
<dbReference type="PANTHER" id="PTHR43653">
    <property type="entry name" value="CYTOCHROME C ASSEMBLY PROTEIN-RELATED"/>
    <property type="match status" value="1"/>
</dbReference>
<feature type="transmembrane region" description="Helical" evidence="3">
    <location>
        <begin position="312"/>
        <end position="329"/>
    </location>
</feature>
<comment type="similarity">
    <text evidence="1">Belongs to the CcmF/CycK/Ccl1/NrfE/CcsA family.</text>
</comment>
<dbReference type="AlphaFoldDB" id="A0A840DY32"/>
<feature type="transmembrane region" description="Helical" evidence="3">
    <location>
        <begin position="498"/>
        <end position="520"/>
    </location>
</feature>
<dbReference type="GO" id="GO:0020037">
    <property type="term" value="F:heme binding"/>
    <property type="evidence" value="ECO:0007669"/>
    <property type="project" value="InterPro"/>
</dbReference>
<evidence type="ECO:0000256" key="1">
    <source>
        <dbReference type="ARBA" id="ARBA00009186"/>
    </source>
</evidence>
<dbReference type="RefSeq" id="WP_183494128.1">
    <property type="nucleotide sequence ID" value="NZ_JACIFF010000001.1"/>
</dbReference>
<name>A0A840DY32_9BACT</name>
<dbReference type="GO" id="GO:0015232">
    <property type="term" value="F:heme transmembrane transporter activity"/>
    <property type="evidence" value="ECO:0007669"/>
    <property type="project" value="InterPro"/>
</dbReference>
<feature type="transmembrane region" description="Helical" evidence="3">
    <location>
        <begin position="388"/>
        <end position="412"/>
    </location>
</feature>
<dbReference type="InterPro" id="IPR002541">
    <property type="entry name" value="Cyt_c_assembly"/>
</dbReference>
<dbReference type="GO" id="GO:0016020">
    <property type="term" value="C:membrane"/>
    <property type="evidence" value="ECO:0007669"/>
    <property type="project" value="InterPro"/>
</dbReference>
<dbReference type="EMBL" id="JACIFF010000001">
    <property type="protein sequence ID" value="MBB4077891.1"/>
    <property type="molecule type" value="Genomic_DNA"/>
</dbReference>
<feature type="transmembrane region" description="Helical" evidence="3">
    <location>
        <begin position="137"/>
        <end position="159"/>
    </location>
</feature>
<feature type="transmembrane region" description="Helical" evidence="3">
    <location>
        <begin position="527"/>
        <end position="546"/>
    </location>
</feature>
<feature type="transmembrane region" description="Helical" evidence="3">
    <location>
        <begin position="925"/>
        <end position="943"/>
    </location>
</feature>
<keyword evidence="3" id="KW-1133">Transmembrane helix</keyword>
<dbReference type="Proteomes" id="UP000576209">
    <property type="component" value="Unassembled WGS sequence"/>
</dbReference>
<feature type="transmembrane region" description="Helical" evidence="3">
    <location>
        <begin position="286"/>
        <end position="305"/>
    </location>
</feature>
<keyword evidence="3" id="KW-0812">Transmembrane</keyword>
<keyword evidence="3" id="KW-0472">Membrane</keyword>
<dbReference type="PRINTS" id="PR01410">
    <property type="entry name" value="CCBIOGENESIS"/>
</dbReference>
<organism evidence="5 6">
    <name type="scientific">Neolewinella aquimaris</name>
    <dbReference type="NCBI Taxonomy" id="1835722"/>
    <lineage>
        <taxon>Bacteria</taxon>
        <taxon>Pseudomonadati</taxon>
        <taxon>Bacteroidota</taxon>
        <taxon>Saprospiria</taxon>
        <taxon>Saprospirales</taxon>
        <taxon>Lewinellaceae</taxon>
        <taxon>Neolewinella</taxon>
    </lineage>
</organism>
<feature type="transmembrane region" description="Helical" evidence="3">
    <location>
        <begin position="112"/>
        <end position="130"/>
    </location>
</feature>
<reference evidence="5 6" key="1">
    <citation type="submission" date="2020-08" db="EMBL/GenBank/DDBJ databases">
        <title>Genomic Encyclopedia of Type Strains, Phase IV (KMG-IV): sequencing the most valuable type-strain genomes for metagenomic binning, comparative biology and taxonomic classification.</title>
        <authorList>
            <person name="Goeker M."/>
        </authorList>
    </citation>
    <scope>NUCLEOTIDE SEQUENCE [LARGE SCALE GENOMIC DNA]</scope>
    <source>
        <strain evidence="5 6">DSM 105137</strain>
    </source>
</reference>
<evidence type="ECO:0000313" key="6">
    <source>
        <dbReference type="Proteomes" id="UP000576209"/>
    </source>
</evidence>
<feature type="transmembrane region" description="Helical" evidence="3">
    <location>
        <begin position="213"/>
        <end position="234"/>
    </location>
</feature>
<feature type="domain" description="Cytochrome c assembly protein" evidence="4">
    <location>
        <begin position="108"/>
        <end position="331"/>
    </location>
</feature>
<sequence length="958" mass="108262">MQEIQYLNEHLGPRYIGHFAVLLAFFSAILSMVSYFLATQYRSEVLRSRGWQRLGQLSFLAHGAAVFTVIGCIFYAMLNQYYEYQYVTAHVDGQLQQRYIFSAFWEGQEGSFLLWMFWHVILGYVLMVTARSWEKPVMAVVCSVQVVIVSMLLGVHFGFGDSLIKLGSNPMLLLRETVNAPIFQQADYVELLRGNGLNPSLQNYWMTIHPPTLFLGFASTVVPFAYAVAGLWTGRHREWLTPGLRWSLFSAGILGIGILMGAAWAYEALNFGGYWAWDPVENTSLVPWLMLVAGIHTNLISRATGQGIRATYLFYLFTFVLIVYSTFLTRSGVLGDTSVHAFTEMGLEAQLLFFLGFYFLLSIGLVIWRWRHIPVPEKEEATSSREFWMFIGSLTLFMSALLITGSTSLPVYNELREWMNPVYDGLTLTDPEAHHNGFQIWIGIFIGLLSGLAQFLRWRERNFSKHLRTFLLHTGVAVVGAAGLTALTLLWIKAPGIPFKLMLFAGWFAVWSNLDYLIFFLRKDAKVAGSVVSHIGFGIMLVGIMASSGNKRIVSQNQYLMEGLTEDEQLARSTVRLYQDIPLGMEDYIVTFKGDTIEGMNRKYFMDYQRVDPDGRVLEEFQLEPNVLYDKGFEKIAITNPSTKHYWNKDIFTVIMGLPPEEQSVKIRQETEDSLKYRVFPLDIGERATFRDTVDIPQRNSSIIYTYTVGLENFSRLPVHPDYVAEPGDIGMGAVVRATRTGGIADHDTTASVALVLREGLLYHYPAQINDMSLRVKIDEGVFEQLLIKDADLNYREYVLKPGNSIVIDDHVITFEQFVSQPTVDHFQPQEGDIWVSALLESEGQSMQPVFLIRGNQPSGVRDEITSLGLYAHLVSLNPETNEATLRIATAPPQDAFAVPLAVAPKSYRTDYVTLQAIEFPGINLFWFGTISMMLGLLISMVVRIRSRKAARDASVLS</sequence>
<keyword evidence="6" id="KW-1185">Reference proteome</keyword>
<evidence type="ECO:0000256" key="3">
    <source>
        <dbReference type="SAM" id="Phobius"/>
    </source>
</evidence>